<accession>A0ABS9H0R5</accession>
<dbReference type="InterPro" id="IPR014913">
    <property type="entry name" value="YppE-like"/>
</dbReference>
<organism evidence="1 2">
    <name type="scientific">Pseudalkalibacillus berkeleyi</name>
    <dbReference type="NCBI Taxonomy" id="1069813"/>
    <lineage>
        <taxon>Bacteria</taxon>
        <taxon>Bacillati</taxon>
        <taxon>Bacillota</taxon>
        <taxon>Bacilli</taxon>
        <taxon>Bacillales</taxon>
        <taxon>Fictibacillaceae</taxon>
        <taxon>Pseudalkalibacillus</taxon>
    </lineage>
</organism>
<name>A0ABS9H0R5_9BACL</name>
<sequence length="120" mass="14196">MTIDQQRLKTLTKELRDLNNQAYVQFTEDTLREDYEVDFYGQVKPFADKVQTLADEWKPLATKWALAEKPKYVYPIQIKDTHENMTIAAVQAFQKDTKEKRFIAMTKSIEYILESIEEQV</sequence>
<evidence type="ECO:0000313" key="2">
    <source>
        <dbReference type="Proteomes" id="UP001649381"/>
    </source>
</evidence>
<dbReference type="EMBL" id="JAKIJS010000001">
    <property type="protein sequence ID" value="MCF6137535.1"/>
    <property type="molecule type" value="Genomic_DNA"/>
</dbReference>
<dbReference type="RefSeq" id="WP_236333223.1">
    <property type="nucleotide sequence ID" value="NZ_JAKIJS010000001.1"/>
</dbReference>
<protein>
    <submittedName>
        <fullName evidence="1">YppE family protein</fullName>
    </submittedName>
</protein>
<gene>
    <name evidence="1" type="ORF">L2716_07325</name>
</gene>
<dbReference type="InterPro" id="IPR023351">
    <property type="entry name" value="YppE-like_sf"/>
</dbReference>
<dbReference type="Proteomes" id="UP001649381">
    <property type="component" value="Unassembled WGS sequence"/>
</dbReference>
<proteinExistence type="predicted"/>
<reference evidence="1 2" key="1">
    <citation type="submission" date="2022-01" db="EMBL/GenBank/DDBJ databases">
        <title>Alkalihalobacillus sp. EGI L200015, a novel bacterium isolated from a salt lake sediment.</title>
        <authorList>
            <person name="Gao L."/>
            <person name="Fang B.-Z."/>
            <person name="Li W.-J."/>
        </authorList>
    </citation>
    <scope>NUCLEOTIDE SEQUENCE [LARGE SCALE GENOMIC DNA]</scope>
    <source>
        <strain evidence="1 2">KCTC 12718</strain>
    </source>
</reference>
<evidence type="ECO:0000313" key="1">
    <source>
        <dbReference type="EMBL" id="MCF6137535.1"/>
    </source>
</evidence>
<dbReference type="Gene3D" id="1.20.120.440">
    <property type="entry name" value="YppE-like"/>
    <property type="match status" value="1"/>
</dbReference>
<keyword evidence="2" id="KW-1185">Reference proteome</keyword>
<dbReference type="SUPFAM" id="SSF140415">
    <property type="entry name" value="YppE-like"/>
    <property type="match status" value="1"/>
</dbReference>
<comment type="caution">
    <text evidence="1">The sequence shown here is derived from an EMBL/GenBank/DDBJ whole genome shotgun (WGS) entry which is preliminary data.</text>
</comment>
<dbReference type="Pfam" id="PF08807">
    <property type="entry name" value="DUF1798"/>
    <property type="match status" value="1"/>
</dbReference>